<sequence>MLTGHDPVGFPHQALRCRAGRNRLRLKRACGTAADGQSKNDGNNNQHSTQQRKRNQFFHYVSLIMAQYYYHTIVDGKTEPFAGTQTPVTGGGGQLSPIPHSRC</sequence>
<feature type="region of interest" description="Disordered" evidence="1">
    <location>
        <begin position="29"/>
        <end position="53"/>
    </location>
</feature>
<proteinExistence type="predicted"/>
<evidence type="ECO:0000313" key="3">
    <source>
        <dbReference type="Proteomes" id="UP000013111"/>
    </source>
</evidence>
<dbReference type="AlphaFoldDB" id="A0A831EK64"/>
<dbReference type="Proteomes" id="UP000013111">
    <property type="component" value="Unassembled WGS sequence"/>
</dbReference>
<accession>A0A831EK64</accession>
<gene>
    <name evidence="2" type="ORF">BN437_2266</name>
</gene>
<dbReference type="EMBL" id="CAPB01000023">
    <property type="protein sequence ID" value="CCO94187.1"/>
    <property type="molecule type" value="Genomic_DNA"/>
</dbReference>
<protein>
    <submittedName>
        <fullName evidence="2">Uncharacterized protein</fullName>
    </submittedName>
</protein>
<organism evidence="2 3">
    <name type="scientific">Erwinia amylovora NBRC 12687 = CFBP 1232</name>
    <dbReference type="NCBI Taxonomy" id="1219359"/>
    <lineage>
        <taxon>Bacteria</taxon>
        <taxon>Pseudomonadati</taxon>
        <taxon>Pseudomonadota</taxon>
        <taxon>Gammaproteobacteria</taxon>
        <taxon>Enterobacterales</taxon>
        <taxon>Erwiniaceae</taxon>
        <taxon>Erwinia</taxon>
    </lineage>
</organism>
<comment type="caution">
    <text evidence="2">The sequence shown here is derived from an EMBL/GenBank/DDBJ whole genome shotgun (WGS) entry which is preliminary data.</text>
</comment>
<feature type="region of interest" description="Disordered" evidence="1">
    <location>
        <begin position="80"/>
        <end position="103"/>
    </location>
</feature>
<name>A0A831EK64_ERWAM</name>
<reference evidence="2 3" key="2">
    <citation type="submission" date="2013-04" db="EMBL/GenBank/DDBJ databases">
        <title>Comparative genomics of 12 strains of Erwinia amylovora identifies a pan-genome with a large conserved core and provides insights into host specificity.</title>
        <authorList>
            <person name="Mann R.A."/>
            <person name="Smits T.H.M."/>
            <person name="Buehlmann A."/>
            <person name="Blom J."/>
            <person name="Goesmann A."/>
            <person name="Frey J.E."/>
            <person name="Plummer K.M."/>
            <person name="Beer S.V."/>
            <person name="Luck J."/>
            <person name="Duffy B."/>
            <person name="Rodoni B."/>
        </authorList>
    </citation>
    <scope>NUCLEOTIDE SEQUENCE [LARGE SCALE GENOMIC DNA]</scope>
    <source>
        <strain evidence="3">CFBP 1232</strain>
    </source>
</reference>
<evidence type="ECO:0000313" key="2">
    <source>
        <dbReference type="EMBL" id="CCO94187.1"/>
    </source>
</evidence>
<reference evidence="2 3" key="1">
    <citation type="submission" date="2012-11" db="EMBL/GenBank/DDBJ databases">
        <authorList>
            <person name="Linke B."/>
        </authorList>
    </citation>
    <scope>NUCLEOTIDE SEQUENCE [LARGE SCALE GENOMIC DNA]</scope>
    <source>
        <strain evidence="3">CFBP 1232</strain>
    </source>
</reference>
<feature type="compositionally biased region" description="Polar residues" evidence="1">
    <location>
        <begin position="35"/>
        <end position="49"/>
    </location>
</feature>
<evidence type="ECO:0000256" key="1">
    <source>
        <dbReference type="SAM" id="MobiDB-lite"/>
    </source>
</evidence>